<evidence type="ECO:0000313" key="17">
    <source>
        <dbReference type="EMBL" id="KRH92477.1"/>
    </source>
</evidence>
<dbReference type="InterPro" id="IPR037192">
    <property type="entry name" value="ERO1-like_sf"/>
</dbReference>
<evidence type="ECO:0000256" key="4">
    <source>
        <dbReference type="ARBA" id="ARBA00011802"/>
    </source>
</evidence>
<keyword evidence="7 16" id="KW-0732">Signal</keyword>
<keyword evidence="5" id="KW-0813">Transport</keyword>
<dbReference type="GO" id="GO:0015035">
    <property type="term" value="F:protein-disulfide reductase activity"/>
    <property type="evidence" value="ECO:0007669"/>
    <property type="project" value="InterPro"/>
</dbReference>
<evidence type="ECO:0000256" key="15">
    <source>
        <dbReference type="ARBA" id="ARBA00023284"/>
    </source>
</evidence>
<dbReference type="AlphaFoldDB" id="A0A0R0LSK3"/>
<dbReference type="InterPro" id="IPR007266">
    <property type="entry name" value="Ero1"/>
</dbReference>
<dbReference type="GO" id="GO:0005789">
    <property type="term" value="C:endoplasmic reticulum membrane"/>
    <property type="evidence" value="ECO:0007669"/>
    <property type="project" value="UniProtKB-SubCell"/>
</dbReference>
<evidence type="ECO:0000256" key="11">
    <source>
        <dbReference type="ARBA" id="ARBA00023002"/>
    </source>
</evidence>
<dbReference type="EMBL" id="LGUB01000899">
    <property type="protein sequence ID" value="KRH92477.1"/>
    <property type="molecule type" value="Genomic_DNA"/>
</dbReference>
<proteinExistence type="inferred from homology"/>
<comment type="cofactor">
    <cofactor evidence="1">
        <name>FAD</name>
        <dbReference type="ChEBI" id="CHEBI:57692"/>
    </cofactor>
</comment>
<evidence type="ECO:0000256" key="14">
    <source>
        <dbReference type="ARBA" id="ARBA00023180"/>
    </source>
</evidence>
<name>A0A0R0LSK3_9MICR</name>
<evidence type="ECO:0000313" key="18">
    <source>
        <dbReference type="Proteomes" id="UP000051530"/>
    </source>
</evidence>
<dbReference type="OrthoDB" id="269384at2759"/>
<dbReference type="Pfam" id="PF04137">
    <property type="entry name" value="ERO1"/>
    <property type="match status" value="1"/>
</dbReference>
<evidence type="ECO:0000256" key="2">
    <source>
        <dbReference type="ARBA" id="ARBA00004367"/>
    </source>
</evidence>
<evidence type="ECO:0000256" key="9">
    <source>
        <dbReference type="ARBA" id="ARBA00022827"/>
    </source>
</evidence>
<keyword evidence="6" id="KW-0285">Flavoprotein</keyword>
<dbReference type="PANTHER" id="PTHR12613:SF0">
    <property type="entry name" value="ERO1-LIKE PROTEIN"/>
    <property type="match status" value="1"/>
</dbReference>
<evidence type="ECO:0000256" key="10">
    <source>
        <dbReference type="ARBA" id="ARBA00022982"/>
    </source>
</evidence>
<keyword evidence="15" id="KW-0676">Redox-active center</keyword>
<keyword evidence="11" id="KW-0560">Oxidoreductase</keyword>
<keyword evidence="14" id="KW-0325">Glycoprotein</keyword>
<comment type="caution">
    <text evidence="17">The sequence shown here is derived from an EMBL/GenBank/DDBJ whole genome shotgun (WGS) entry which is preliminary data.</text>
</comment>
<dbReference type="GO" id="GO:0016972">
    <property type="term" value="F:thiol oxidase activity"/>
    <property type="evidence" value="ECO:0007669"/>
    <property type="project" value="InterPro"/>
</dbReference>
<reference evidence="17 18" key="1">
    <citation type="submission" date="2015-07" db="EMBL/GenBank/DDBJ databases">
        <title>The genome of Pseudoloma neurophilia, a relevant intracellular parasite of the zebrafish.</title>
        <authorList>
            <person name="Ndikumana S."/>
            <person name="Pelin A."/>
            <person name="Sanders J."/>
            <person name="Corradi N."/>
        </authorList>
    </citation>
    <scope>NUCLEOTIDE SEQUENCE [LARGE SCALE GENOMIC DNA]</scope>
    <source>
        <strain evidence="17 18">MK1</strain>
    </source>
</reference>
<dbReference type="SUPFAM" id="SSF110019">
    <property type="entry name" value="ERO1-like"/>
    <property type="match status" value="1"/>
</dbReference>
<evidence type="ECO:0000256" key="13">
    <source>
        <dbReference type="ARBA" id="ARBA00023157"/>
    </source>
</evidence>
<feature type="chain" id="PRO_5006398902" evidence="16">
    <location>
        <begin position="20"/>
        <end position="267"/>
    </location>
</feature>
<dbReference type="GO" id="GO:0034975">
    <property type="term" value="P:protein folding in endoplasmic reticulum"/>
    <property type="evidence" value="ECO:0007669"/>
    <property type="project" value="InterPro"/>
</dbReference>
<gene>
    <name evidence="17" type="ORF">M153_5551000457</name>
</gene>
<accession>A0A0R0LSK3</accession>
<feature type="signal peptide" evidence="16">
    <location>
        <begin position="1"/>
        <end position="19"/>
    </location>
</feature>
<keyword evidence="10" id="KW-0249">Electron transport</keyword>
<protein>
    <submittedName>
        <fullName evidence="17">Endoplasmic Reticulum Oxidoreductin</fullName>
    </submittedName>
</protein>
<comment type="subcellular location">
    <subcellularLocation>
        <location evidence="2">Endoplasmic reticulum membrane</location>
        <topology evidence="2">Peripheral membrane protein</topology>
        <orientation evidence="2">Lumenal side</orientation>
    </subcellularLocation>
</comment>
<evidence type="ECO:0000256" key="3">
    <source>
        <dbReference type="ARBA" id="ARBA00008277"/>
    </source>
</evidence>
<evidence type="ECO:0000256" key="12">
    <source>
        <dbReference type="ARBA" id="ARBA00023136"/>
    </source>
</evidence>
<dbReference type="VEuPathDB" id="MicrosporidiaDB:M153_5551000457"/>
<keyword evidence="18" id="KW-1185">Reference proteome</keyword>
<dbReference type="GO" id="GO:0071949">
    <property type="term" value="F:FAD binding"/>
    <property type="evidence" value="ECO:0007669"/>
    <property type="project" value="InterPro"/>
</dbReference>
<dbReference type="Proteomes" id="UP000051530">
    <property type="component" value="Unassembled WGS sequence"/>
</dbReference>
<comment type="similarity">
    <text evidence="3">Belongs to the EROs family.</text>
</comment>
<evidence type="ECO:0000256" key="8">
    <source>
        <dbReference type="ARBA" id="ARBA00022824"/>
    </source>
</evidence>
<keyword evidence="8" id="KW-0256">Endoplasmic reticulum</keyword>
<organism evidence="17 18">
    <name type="scientific">Pseudoloma neurophilia</name>
    <dbReference type="NCBI Taxonomy" id="146866"/>
    <lineage>
        <taxon>Eukaryota</taxon>
        <taxon>Fungi</taxon>
        <taxon>Fungi incertae sedis</taxon>
        <taxon>Microsporidia</taxon>
        <taxon>Pseudoloma</taxon>
    </lineage>
</organism>
<evidence type="ECO:0000256" key="1">
    <source>
        <dbReference type="ARBA" id="ARBA00001974"/>
    </source>
</evidence>
<evidence type="ECO:0000256" key="7">
    <source>
        <dbReference type="ARBA" id="ARBA00022729"/>
    </source>
</evidence>
<evidence type="ECO:0000256" key="6">
    <source>
        <dbReference type="ARBA" id="ARBA00022630"/>
    </source>
</evidence>
<sequence length="267" mass="31279">MKIFVFYFIFITASIENVAQKIYSKILYISRSNSFKAVKLNIYDPCKIDELKKFVIYEPEHRPKCLSSASIDLNQNPETNTGYRYGAKEVWEHLLNLSDNSEYKQVMNGLQFSITTQICKYYLKTKYGYSENPQLFKKLYSIKKNDDLKYLLSFIYTMFLKINLRKFSIPVYILNEIYQIHKHISTIQTKTTINLDFSKIADTCFAILNCIGCEKCRLWGKVQFHGLLTAFNVQNGQQPKCLAEFVYFIQLMTKLTVSCVDVTNFLK</sequence>
<evidence type="ECO:0000256" key="16">
    <source>
        <dbReference type="SAM" id="SignalP"/>
    </source>
</evidence>
<evidence type="ECO:0000256" key="5">
    <source>
        <dbReference type="ARBA" id="ARBA00022448"/>
    </source>
</evidence>
<comment type="subunit">
    <text evidence="4">May function both as a monomer and a homodimer.</text>
</comment>
<keyword evidence="13" id="KW-1015">Disulfide bond</keyword>
<keyword evidence="12" id="KW-0472">Membrane</keyword>
<keyword evidence="9" id="KW-0274">FAD</keyword>
<dbReference type="PANTHER" id="PTHR12613">
    <property type="entry name" value="ERO1-RELATED"/>
    <property type="match status" value="1"/>
</dbReference>